<dbReference type="OrthoDB" id="9943931at2"/>
<organism evidence="1 2">
    <name type="scientific">Corynebacterium lactis RW2-5</name>
    <dbReference type="NCBI Taxonomy" id="1408189"/>
    <lineage>
        <taxon>Bacteria</taxon>
        <taxon>Bacillati</taxon>
        <taxon>Actinomycetota</taxon>
        <taxon>Actinomycetes</taxon>
        <taxon>Mycobacteriales</taxon>
        <taxon>Corynebacteriaceae</taxon>
        <taxon>Corynebacterium</taxon>
    </lineage>
</organism>
<accession>A0A0K2GZM5</accession>
<proteinExistence type="predicted"/>
<dbReference type="RefSeq" id="WP_053411689.1">
    <property type="nucleotide sequence ID" value="NZ_CP006841.1"/>
</dbReference>
<evidence type="ECO:0000313" key="1">
    <source>
        <dbReference type="EMBL" id="ALA66921.1"/>
    </source>
</evidence>
<gene>
    <name evidence="1" type="ORF">CLAC_03415</name>
</gene>
<dbReference type="KEGG" id="clw:CLAC_03415"/>
<dbReference type="EMBL" id="CP006841">
    <property type="protein sequence ID" value="ALA66921.1"/>
    <property type="molecule type" value="Genomic_DNA"/>
</dbReference>
<dbReference type="AlphaFoldDB" id="A0A0K2GZM5"/>
<reference evidence="1 2" key="1">
    <citation type="submission" date="2013-10" db="EMBL/GenBank/DDBJ databases">
        <title>Complete genome sequence of Corynebacterium lactis DSM 45799(T), isolated from raw cow milk.</title>
        <authorList>
            <person name="Ruckert C."/>
            <person name="Albersmeier A."/>
            <person name="Lipski A."/>
            <person name="Kalinowski J."/>
        </authorList>
    </citation>
    <scope>NUCLEOTIDE SEQUENCE [LARGE SCALE GENOMIC DNA]</scope>
    <source>
        <strain evidence="1 2">RW2-5</strain>
    </source>
</reference>
<dbReference type="Proteomes" id="UP000058446">
    <property type="component" value="Chromosome"/>
</dbReference>
<name>A0A0K2GZM5_9CORY</name>
<sequence length="99" mass="10545">MIEIVNRQLVDADALAIMDSVWNQLPNDLRAYAASSCDDDEDVSAVIAILDYALATGLSVSKAALNKARSLAEKLSRDVDARRILELVAGLNEAGTKAA</sequence>
<evidence type="ECO:0000313" key="2">
    <source>
        <dbReference type="Proteomes" id="UP000058446"/>
    </source>
</evidence>
<dbReference type="PATRIC" id="fig|1408189.4.peg.683"/>
<dbReference type="STRING" id="1408189.CLAC_03415"/>
<protein>
    <submittedName>
        <fullName evidence="1">Uncharacterized protein</fullName>
    </submittedName>
</protein>
<keyword evidence="2" id="KW-1185">Reference proteome</keyword>